<dbReference type="EMBL" id="MU275968">
    <property type="protein sequence ID" value="KAI0044889.1"/>
    <property type="molecule type" value="Genomic_DNA"/>
</dbReference>
<name>A0ACB8RKV7_9AGAM</name>
<comment type="caution">
    <text evidence="1">The sequence shown here is derived from an EMBL/GenBank/DDBJ whole genome shotgun (WGS) entry which is preliminary data.</text>
</comment>
<reference evidence="1" key="1">
    <citation type="submission" date="2021-02" db="EMBL/GenBank/DDBJ databases">
        <authorList>
            <consortium name="DOE Joint Genome Institute"/>
            <person name="Ahrendt S."/>
            <person name="Looney B.P."/>
            <person name="Miyauchi S."/>
            <person name="Morin E."/>
            <person name="Drula E."/>
            <person name="Courty P.E."/>
            <person name="Chicoki N."/>
            <person name="Fauchery L."/>
            <person name="Kohler A."/>
            <person name="Kuo A."/>
            <person name="Labutti K."/>
            <person name="Pangilinan J."/>
            <person name="Lipzen A."/>
            <person name="Riley R."/>
            <person name="Andreopoulos W."/>
            <person name="He G."/>
            <person name="Johnson J."/>
            <person name="Barry K.W."/>
            <person name="Grigoriev I.V."/>
            <person name="Nagy L."/>
            <person name="Hibbett D."/>
            <person name="Henrissat B."/>
            <person name="Matheny P.B."/>
            <person name="Labbe J."/>
            <person name="Martin F."/>
        </authorList>
    </citation>
    <scope>NUCLEOTIDE SEQUENCE</scope>
    <source>
        <strain evidence="1">FP105234-sp</strain>
    </source>
</reference>
<dbReference type="Proteomes" id="UP000814033">
    <property type="component" value="Unassembled WGS sequence"/>
</dbReference>
<evidence type="ECO:0000313" key="1">
    <source>
        <dbReference type="EMBL" id="KAI0044889.1"/>
    </source>
</evidence>
<gene>
    <name evidence="1" type="ORF">FA95DRAFT_209824</name>
</gene>
<organism evidence="1 2">
    <name type="scientific">Auriscalpium vulgare</name>
    <dbReference type="NCBI Taxonomy" id="40419"/>
    <lineage>
        <taxon>Eukaryota</taxon>
        <taxon>Fungi</taxon>
        <taxon>Dikarya</taxon>
        <taxon>Basidiomycota</taxon>
        <taxon>Agaricomycotina</taxon>
        <taxon>Agaricomycetes</taxon>
        <taxon>Russulales</taxon>
        <taxon>Auriscalpiaceae</taxon>
        <taxon>Auriscalpium</taxon>
    </lineage>
</organism>
<reference evidence="1" key="2">
    <citation type="journal article" date="2022" name="New Phytol.">
        <title>Evolutionary transition to the ectomycorrhizal habit in the genomes of a hyperdiverse lineage of mushroom-forming fungi.</title>
        <authorList>
            <person name="Looney B."/>
            <person name="Miyauchi S."/>
            <person name="Morin E."/>
            <person name="Drula E."/>
            <person name="Courty P.E."/>
            <person name="Kohler A."/>
            <person name="Kuo A."/>
            <person name="LaButti K."/>
            <person name="Pangilinan J."/>
            <person name="Lipzen A."/>
            <person name="Riley R."/>
            <person name="Andreopoulos W."/>
            <person name="He G."/>
            <person name="Johnson J."/>
            <person name="Nolan M."/>
            <person name="Tritt A."/>
            <person name="Barry K.W."/>
            <person name="Grigoriev I.V."/>
            <person name="Nagy L.G."/>
            <person name="Hibbett D."/>
            <person name="Henrissat B."/>
            <person name="Matheny P.B."/>
            <person name="Labbe J."/>
            <person name="Martin F.M."/>
        </authorList>
    </citation>
    <scope>NUCLEOTIDE SEQUENCE</scope>
    <source>
        <strain evidence="1">FP105234-sp</strain>
    </source>
</reference>
<accession>A0ACB8RKV7</accession>
<proteinExistence type="predicted"/>
<evidence type="ECO:0000313" key="2">
    <source>
        <dbReference type="Proteomes" id="UP000814033"/>
    </source>
</evidence>
<keyword evidence="2" id="KW-1185">Reference proteome</keyword>
<sequence length="207" mass="22877">MKGAKRMSYRADASYYVEQLTNIRDLDSEWEDDEVEEVMIISPKTRASTLPRTSSVLSSAMTAAASTPTLATQIPLPPSPHQGAYTVLRTLGRTPTSTLALAVTSQSTAQHSLVVVRACRRPLARRDRTERACLELLSSARAGNVYVQKMLRTWEDGPALYMVFEYCDGGDLLSYLQRKRIEPAIAASWARGIVRTSRLPVLITAVC</sequence>
<protein>
    <submittedName>
        <fullName evidence="1">Uncharacterized protein</fullName>
    </submittedName>
</protein>